<proteinExistence type="predicted"/>
<protein>
    <submittedName>
        <fullName evidence="1">Uncharacterized protein</fullName>
    </submittedName>
</protein>
<reference evidence="2" key="1">
    <citation type="journal article" date="2019" name="Int. J. Syst. Evol. Microbiol.">
        <title>The Global Catalogue of Microorganisms (GCM) 10K type strain sequencing project: providing services to taxonomists for standard genome sequencing and annotation.</title>
        <authorList>
            <consortium name="The Broad Institute Genomics Platform"/>
            <consortium name="The Broad Institute Genome Sequencing Center for Infectious Disease"/>
            <person name="Wu L."/>
            <person name="Ma J."/>
        </authorList>
    </citation>
    <scope>NUCLEOTIDE SEQUENCE [LARGE SCALE GENOMIC DNA]</scope>
    <source>
        <strain evidence="2">JCM 15442</strain>
    </source>
</reference>
<keyword evidence="2" id="KW-1185">Reference proteome</keyword>
<dbReference type="EMBL" id="BMOL01000003">
    <property type="protein sequence ID" value="GGL73442.1"/>
    <property type="molecule type" value="Genomic_DNA"/>
</dbReference>
<accession>A0ABQ2G409</accession>
<sequence length="148" mass="15777">MLGLAVVICERGPAGTTGAAVVEGGPVGPADPRSPHLSFDHSGADHSGAWQAEARFMIPNADELLALLAVSGVADREHPPHLSTLVSADLLFEDGDIMGRTWLARGDLARLLPHAAPEMCERIVAWDAFSRALEDGGYASRLIVWFIR</sequence>
<name>A0ABQ2G409_9DEIO</name>
<dbReference type="RefSeq" id="WP_188969507.1">
    <property type="nucleotide sequence ID" value="NZ_BMOL01000003.1"/>
</dbReference>
<comment type="caution">
    <text evidence="1">The sequence shown here is derived from an EMBL/GenBank/DDBJ whole genome shotgun (WGS) entry which is preliminary data.</text>
</comment>
<evidence type="ECO:0000313" key="2">
    <source>
        <dbReference type="Proteomes" id="UP000639973"/>
    </source>
</evidence>
<dbReference type="Proteomes" id="UP000639973">
    <property type="component" value="Unassembled WGS sequence"/>
</dbReference>
<evidence type="ECO:0000313" key="1">
    <source>
        <dbReference type="EMBL" id="GGL73442.1"/>
    </source>
</evidence>
<organism evidence="1 2">
    <name type="scientific">Deinococcus aerolatus</name>
    <dbReference type="NCBI Taxonomy" id="522487"/>
    <lineage>
        <taxon>Bacteria</taxon>
        <taxon>Thermotogati</taxon>
        <taxon>Deinococcota</taxon>
        <taxon>Deinococci</taxon>
        <taxon>Deinococcales</taxon>
        <taxon>Deinococcaceae</taxon>
        <taxon>Deinococcus</taxon>
    </lineage>
</organism>
<gene>
    <name evidence="1" type="ORF">GCM10010840_09390</name>
</gene>